<dbReference type="AlphaFoldDB" id="A0AB39XJ93"/>
<dbReference type="EMBL" id="CP165734">
    <property type="protein sequence ID" value="XDV58024.1"/>
    <property type="molecule type" value="Genomic_DNA"/>
</dbReference>
<proteinExistence type="predicted"/>
<sequence length="124" mass="13790">MVLIVRRETPSRNVTGNTATVAAQFLFTHEPPSSREGALRGGLQTLWTSKGHPPDFPLVQQLEHTSQKQQMKALYSHFSETLTWLSNKVVAKWTRAIAHKSGTFTTLADLCSCDTAWLAPGFHL</sequence>
<accession>A0AB39XJ93</accession>
<evidence type="ECO:0000313" key="1">
    <source>
        <dbReference type="EMBL" id="XDV58024.1"/>
    </source>
</evidence>
<organism evidence="1">
    <name type="scientific">Bradyrhizobium sp. LLZ17</name>
    <dbReference type="NCBI Taxonomy" id="3239388"/>
    <lineage>
        <taxon>Bacteria</taxon>
        <taxon>Pseudomonadati</taxon>
        <taxon>Pseudomonadota</taxon>
        <taxon>Alphaproteobacteria</taxon>
        <taxon>Hyphomicrobiales</taxon>
        <taxon>Nitrobacteraceae</taxon>
        <taxon>Bradyrhizobium</taxon>
    </lineage>
</organism>
<reference evidence="1" key="1">
    <citation type="submission" date="2024-08" db="EMBL/GenBank/DDBJ databases">
        <authorList>
            <person name="Chaddad Z."/>
            <person name="Lamrabet M."/>
            <person name="Bouhnik O."/>
            <person name="Alami S."/>
            <person name="Wipf D."/>
            <person name="Courty P.E."/>
            <person name="Missbah El Idrissi M."/>
        </authorList>
    </citation>
    <scope>NUCLEOTIDE SEQUENCE</scope>
    <source>
        <strain evidence="1">LLZ17</strain>
    </source>
</reference>
<protein>
    <submittedName>
        <fullName evidence="1">Uncharacterized protein</fullName>
    </submittedName>
</protein>
<gene>
    <name evidence="1" type="ORF">AB8Z38_00125</name>
</gene>
<dbReference type="RefSeq" id="WP_369722493.1">
    <property type="nucleotide sequence ID" value="NZ_CP165734.1"/>
</dbReference>
<name>A0AB39XJ93_9BRAD</name>